<dbReference type="SFLD" id="SFLDS00019">
    <property type="entry name" value="Glutathione_Transferase_(cytos"/>
    <property type="match status" value="1"/>
</dbReference>
<dbReference type="CDD" id="cd03049">
    <property type="entry name" value="GST_N_3"/>
    <property type="match status" value="1"/>
</dbReference>
<dbReference type="SUPFAM" id="SSF52833">
    <property type="entry name" value="Thioredoxin-like"/>
    <property type="match status" value="1"/>
</dbReference>
<name>A0A0P0YZY1_9HYPH</name>
<dbReference type="PANTHER" id="PTHR43968:SF6">
    <property type="entry name" value="GLUTATHIONE S-TRANSFERASE OMEGA"/>
    <property type="match status" value="1"/>
</dbReference>
<reference evidence="3" key="1">
    <citation type="journal article" date="2015" name="Proc. Natl. Acad. Sci. U.S.A.">
        <title>Bacterial clade with the ribosomal RNA operon on a small plasmid rather than the chromosome.</title>
        <authorList>
            <person name="Anda M."/>
            <person name="Ohtsubo Y."/>
            <person name="Okubo T."/>
            <person name="Sugawara M."/>
            <person name="Nagata Y."/>
            <person name="Tsuda M."/>
            <person name="Minamisawa K."/>
            <person name="Mitsui H."/>
        </authorList>
    </citation>
    <scope>NUCLEOTIDE SEQUENCE</scope>
    <source>
        <strain evidence="3">DSM 14790</strain>
    </source>
</reference>
<keyword evidence="3" id="KW-0808">Transferase</keyword>
<dbReference type="GO" id="GO:0016740">
    <property type="term" value="F:transferase activity"/>
    <property type="evidence" value="ECO:0007669"/>
    <property type="project" value="UniProtKB-KW"/>
</dbReference>
<dbReference type="RefSeq" id="WP_024350521.1">
    <property type="nucleotide sequence ID" value="NZ_BBWN01000016.1"/>
</dbReference>
<dbReference type="InterPro" id="IPR050983">
    <property type="entry name" value="GST_Omega/HSP26"/>
</dbReference>
<dbReference type="SUPFAM" id="SSF47616">
    <property type="entry name" value="GST C-terminal domain-like"/>
    <property type="match status" value="1"/>
</dbReference>
<dbReference type="PROSITE" id="PS50404">
    <property type="entry name" value="GST_NTER"/>
    <property type="match status" value="1"/>
</dbReference>
<evidence type="ECO:0000313" key="3">
    <source>
        <dbReference type="EMBL" id="BAT26925.1"/>
    </source>
</evidence>
<proteinExistence type="predicted"/>
<protein>
    <submittedName>
        <fullName evidence="3">Glutathione-S-transferase N-terminal domain</fullName>
    </submittedName>
</protein>
<feature type="domain" description="GST C-terminal" evidence="2">
    <location>
        <begin position="81"/>
        <end position="201"/>
    </location>
</feature>
<dbReference type="Pfam" id="PF13409">
    <property type="entry name" value="GST_N_2"/>
    <property type="match status" value="1"/>
</dbReference>
<dbReference type="GO" id="GO:0005737">
    <property type="term" value="C:cytoplasm"/>
    <property type="evidence" value="ECO:0007669"/>
    <property type="project" value="TreeGrafter"/>
</dbReference>
<dbReference type="InterPro" id="IPR010987">
    <property type="entry name" value="Glutathione-S-Trfase_C-like"/>
</dbReference>
<dbReference type="InterPro" id="IPR040079">
    <property type="entry name" value="Glutathione_S-Trfase"/>
</dbReference>
<dbReference type="InterPro" id="IPR036249">
    <property type="entry name" value="Thioredoxin-like_sf"/>
</dbReference>
<dbReference type="AlphaFoldDB" id="A0A0P0YZY1"/>
<accession>A0A0P0YZY1</accession>
<feature type="domain" description="GST N-terminal" evidence="1">
    <location>
        <begin position="1"/>
        <end position="78"/>
    </location>
</feature>
<dbReference type="EMBL" id="LC066374">
    <property type="protein sequence ID" value="BAT26925.1"/>
    <property type="molecule type" value="Genomic_DNA"/>
</dbReference>
<dbReference type="Gene3D" id="3.40.30.10">
    <property type="entry name" value="Glutaredoxin"/>
    <property type="match status" value="1"/>
</dbReference>
<dbReference type="InterPro" id="IPR036282">
    <property type="entry name" value="Glutathione-S-Trfase_C_sf"/>
</dbReference>
<dbReference type="PANTHER" id="PTHR43968">
    <property type="match status" value="1"/>
</dbReference>
<dbReference type="InterPro" id="IPR004045">
    <property type="entry name" value="Glutathione_S-Trfase_N"/>
</dbReference>
<dbReference type="PROSITE" id="PS50405">
    <property type="entry name" value="GST_CTER"/>
    <property type="match status" value="1"/>
</dbReference>
<dbReference type="CDD" id="cd03205">
    <property type="entry name" value="GST_C_6"/>
    <property type="match status" value="1"/>
</dbReference>
<organism evidence="3">
    <name type="scientific">Aurantimonas coralicida</name>
    <dbReference type="NCBI Taxonomy" id="182270"/>
    <lineage>
        <taxon>Bacteria</taxon>
        <taxon>Pseudomonadati</taxon>
        <taxon>Pseudomonadota</taxon>
        <taxon>Alphaproteobacteria</taxon>
        <taxon>Hyphomicrobiales</taxon>
        <taxon>Aurantimonadaceae</taxon>
        <taxon>Aurantimonas</taxon>
    </lineage>
</organism>
<dbReference type="Pfam" id="PF13410">
    <property type="entry name" value="GST_C_2"/>
    <property type="match status" value="1"/>
</dbReference>
<evidence type="ECO:0000259" key="1">
    <source>
        <dbReference type="PROSITE" id="PS50404"/>
    </source>
</evidence>
<evidence type="ECO:0000259" key="2">
    <source>
        <dbReference type="PROSITE" id="PS50405"/>
    </source>
</evidence>
<dbReference type="Gene3D" id="1.20.1050.10">
    <property type="match status" value="1"/>
</dbReference>
<sequence length="201" mass="22275">MRLYYSAPSPFAAKVRMAASHCGIPVETVPVDTTAEPDELLKANPLGKIPVLVMDDGATVYDSRVICALFDRMSGNQMVPQAIEPWRIAATVEATADGIVDALILSVYEVRYRPEDKRHQPWVDKQLRKADRGLASLEEQILALPEDLTIGHFAVAALLGWATMRFPGKIEGERPQLAAWLQRFEQQFPAYADLKPSMPAS</sequence>